<dbReference type="GO" id="GO:0005886">
    <property type="term" value="C:plasma membrane"/>
    <property type="evidence" value="ECO:0007669"/>
    <property type="project" value="UniProtKB-SubCell"/>
</dbReference>
<evidence type="ECO:0000313" key="11">
    <source>
        <dbReference type="EMBL" id="OQV16426.1"/>
    </source>
</evidence>
<dbReference type="AlphaFoldDB" id="A0A1W0WMI4"/>
<keyword evidence="9" id="KW-0407">Ion channel</keyword>
<evidence type="ECO:0000256" key="9">
    <source>
        <dbReference type="ARBA" id="ARBA00023303"/>
    </source>
</evidence>
<comment type="similarity">
    <text evidence="2">Belongs to the MscL family.</text>
</comment>
<evidence type="ECO:0000313" key="12">
    <source>
        <dbReference type="Proteomes" id="UP000192578"/>
    </source>
</evidence>
<keyword evidence="3" id="KW-0813">Transport</keyword>
<dbReference type="Pfam" id="PF01741">
    <property type="entry name" value="MscL"/>
    <property type="match status" value="1"/>
</dbReference>
<dbReference type="HAMAP" id="MF_00115">
    <property type="entry name" value="MscL"/>
    <property type="match status" value="1"/>
</dbReference>
<keyword evidence="6 10" id="KW-1133">Transmembrane helix</keyword>
<gene>
    <name evidence="11" type="ORF">BV898_09417</name>
</gene>
<name>A0A1W0WMI4_HYPEX</name>
<proteinExistence type="inferred from homology"/>
<comment type="caution">
    <text evidence="11">The sequence shown here is derived from an EMBL/GenBank/DDBJ whole genome shotgun (WGS) entry which is preliminary data.</text>
</comment>
<evidence type="ECO:0000256" key="2">
    <source>
        <dbReference type="ARBA" id="ARBA00007254"/>
    </source>
</evidence>
<comment type="subcellular location">
    <subcellularLocation>
        <location evidence="1">Cell membrane</location>
        <topology evidence="1">Multi-pass membrane protein</topology>
    </subcellularLocation>
</comment>
<evidence type="ECO:0000256" key="8">
    <source>
        <dbReference type="ARBA" id="ARBA00023136"/>
    </source>
</evidence>
<dbReference type="Proteomes" id="UP000192578">
    <property type="component" value="Unassembled WGS sequence"/>
</dbReference>
<protein>
    <submittedName>
        <fullName evidence="11">Large-conductance mechanosensitive channel</fullName>
    </submittedName>
</protein>
<dbReference type="InterPro" id="IPR036019">
    <property type="entry name" value="MscL_channel"/>
</dbReference>
<dbReference type="PANTHER" id="PTHR30266">
    <property type="entry name" value="MECHANOSENSITIVE CHANNEL MSCL"/>
    <property type="match status" value="1"/>
</dbReference>
<evidence type="ECO:0000256" key="1">
    <source>
        <dbReference type="ARBA" id="ARBA00004651"/>
    </source>
</evidence>
<dbReference type="PANTHER" id="PTHR30266:SF2">
    <property type="entry name" value="LARGE-CONDUCTANCE MECHANOSENSITIVE CHANNEL"/>
    <property type="match status" value="1"/>
</dbReference>
<dbReference type="InterPro" id="IPR037673">
    <property type="entry name" value="MSC/AndL"/>
</dbReference>
<evidence type="ECO:0000256" key="4">
    <source>
        <dbReference type="ARBA" id="ARBA00022475"/>
    </source>
</evidence>
<dbReference type="SUPFAM" id="SSF81330">
    <property type="entry name" value="Gated mechanosensitive channel"/>
    <property type="match status" value="1"/>
</dbReference>
<dbReference type="InterPro" id="IPR019823">
    <property type="entry name" value="Mechanosensitive_channel_CS"/>
</dbReference>
<evidence type="ECO:0000256" key="10">
    <source>
        <dbReference type="SAM" id="Phobius"/>
    </source>
</evidence>
<keyword evidence="5 10" id="KW-0812">Transmembrane</keyword>
<dbReference type="PROSITE" id="PS01327">
    <property type="entry name" value="MSCL"/>
    <property type="match status" value="1"/>
</dbReference>
<reference evidence="12" key="1">
    <citation type="submission" date="2017-01" db="EMBL/GenBank/DDBJ databases">
        <title>Comparative genomics of anhydrobiosis in the tardigrade Hypsibius dujardini.</title>
        <authorList>
            <person name="Yoshida Y."/>
            <person name="Koutsovoulos G."/>
            <person name="Laetsch D."/>
            <person name="Stevens L."/>
            <person name="Kumar S."/>
            <person name="Horikawa D."/>
            <person name="Ishino K."/>
            <person name="Komine S."/>
            <person name="Tomita M."/>
            <person name="Blaxter M."/>
            <person name="Arakawa K."/>
        </authorList>
    </citation>
    <scope>NUCLEOTIDE SEQUENCE [LARGE SCALE GENOMIC DNA]</scope>
    <source>
        <strain evidence="12">Z151</strain>
    </source>
</reference>
<evidence type="ECO:0000256" key="6">
    <source>
        <dbReference type="ARBA" id="ARBA00022989"/>
    </source>
</evidence>
<evidence type="ECO:0000256" key="7">
    <source>
        <dbReference type="ARBA" id="ARBA00023065"/>
    </source>
</evidence>
<feature type="transmembrane region" description="Helical" evidence="10">
    <location>
        <begin position="117"/>
        <end position="137"/>
    </location>
</feature>
<evidence type="ECO:0000256" key="3">
    <source>
        <dbReference type="ARBA" id="ARBA00022448"/>
    </source>
</evidence>
<accession>A0A1W0WMI4</accession>
<keyword evidence="4" id="KW-1003">Cell membrane</keyword>
<feature type="transmembrane region" description="Helical" evidence="10">
    <location>
        <begin position="35"/>
        <end position="57"/>
    </location>
</feature>
<evidence type="ECO:0000256" key="5">
    <source>
        <dbReference type="ARBA" id="ARBA00022692"/>
    </source>
</evidence>
<dbReference type="Gene3D" id="1.10.1200.120">
    <property type="entry name" value="Large-conductance mechanosensitive channel, MscL, domain 1"/>
    <property type="match status" value="1"/>
</dbReference>
<sequence length="195" mass="20947">MSDLRARGHALAGKGTEKVEGFFADFGKFIARGNIIDLAVGVIIGAAFGAVVASLVADIFSPVIGLLGNASLQDLFWIMRYKKGSEDAINQVAYPTVAKAKEAGAITLNYGNFIQTIIHFLMVAVCLFIFIKLLLLCKRKEAAAKPSTDWPCPKCKEKVKEGAIRCPHCAAEPIFPPSVVLNEAAGELDHITSKI</sequence>
<dbReference type="EMBL" id="MTYJ01000074">
    <property type="protein sequence ID" value="OQV16426.1"/>
    <property type="molecule type" value="Genomic_DNA"/>
</dbReference>
<dbReference type="GO" id="GO:0008381">
    <property type="term" value="F:mechanosensitive monoatomic ion channel activity"/>
    <property type="evidence" value="ECO:0007669"/>
    <property type="project" value="InterPro"/>
</dbReference>
<keyword evidence="7" id="KW-0406">Ion transport</keyword>
<dbReference type="InterPro" id="IPR001185">
    <property type="entry name" value="MS_channel"/>
</dbReference>
<keyword evidence="12" id="KW-1185">Reference proteome</keyword>
<organism evidence="11 12">
    <name type="scientific">Hypsibius exemplaris</name>
    <name type="common">Freshwater tardigrade</name>
    <dbReference type="NCBI Taxonomy" id="2072580"/>
    <lineage>
        <taxon>Eukaryota</taxon>
        <taxon>Metazoa</taxon>
        <taxon>Ecdysozoa</taxon>
        <taxon>Tardigrada</taxon>
        <taxon>Eutardigrada</taxon>
        <taxon>Parachela</taxon>
        <taxon>Hypsibioidea</taxon>
        <taxon>Hypsibiidae</taxon>
        <taxon>Hypsibius</taxon>
    </lineage>
</organism>
<keyword evidence="8 10" id="KW-0472">Membrane</keyword>
<dbReference type="OrthoDB" id="10069343at2759"/>
<dbReference type="NCBIfam" id="TIGR00220">
    <property type="entry name" value="mscL"/>
    <property type="match status" value="1"/>
</dbReference>